<dbReference type="Proteomes" id="UP001279642">
    <property type="component" value="Unassembled WGS sequence"/>
</dbReference>
<organism evidence="3 4">
    <name type="scientific">Dongia soli</name>
    <dbReference type="NCBI Taxonomy" id="600628"/>
    <lineage>
        <taxon>Bacteria</taxon>
        <taxon>Pseudomonadati</taxon>
        <taxon>Pseudomonadota</taxon>
        <taxon>Alphaproteobacteria</taxon>
        <taxon>Rhodospirillales</taxon>
        <taxon>Dongiaceae</taxon>
        <taxon>Dongia</taxon>
    </lineage>
</organism>
<keyword evidence="2" id="KW-0812">Transmembrane</keyword>
<sequence>MPFIDPAAAPLGTDEEAGGHPPSAEQRLQAQRAEKNRSAASSFDERGRTISGELTVSTWFWLYVAIAVIVLIGLAGFVLVR</sequence>
<proteinExistence type="predicted"/>
<accession>A0ABU5EFJ5</accession>
<keyword evidence="2" id="KW-0472">Membrane</keyword>
<feature type="region of interest" description="Disordered" evidence="1">
    <location>
        <begin position="1"/>
        <end position="45"/>
    </location>
</feature>
<reference evidence="3 4" key="1">
    <citation type="journal article" date="2016" name="Antonie Van Leeuwenhoek">
        <title>Dongia soli sp. nov., isolated from soil from Dokdo, Korea.</title>
        <authorList>
            <person name="Kim D.U."/>
            <person name="Lee H."/>
            <person name="Kim H."/>
            <person name="Kim S.G."/>
            <person name="Ka J.O."/>
        </authorList>
    </citation>
    <scope>NUCLEOTIDE SEQUENCE [LARGE SCALE GENOMIC DNA]</scope>
    <source>
        <strain evidence="3 4">D78</strain>
    </source>
</reference>
<dbReference type="EMBL" id="JAXCLW010000007">
    <property type="protein sequence ID" value="MDY0885107.1"/>
    <property type="molecule type" value="Genomic_DNA"/>
</dbReference>
<evidence type="ECO:0000256" key="1">
    <source>
        <dbReference type="SAM" id="MobiDB-lite"/>
    </source>
</evidence>
<evidence type="ECO:0000256" key="2">
    <source>
        <dbReference type="SAM" id="Phobius"/>
    </source>
</evidence>
<protein>
    <submittedName>
        <fullName evidence="3">Uncharacterized protein</fullName>
    </submittedName>
</protein>
<comment type="caution">
    <text evidence="3">The sequence shown here is derived from an EMBL/GenBank/DDBJ whole genome shotgun (WGS) entry which is preliminary data.</text>
</comment>
<feature type="transmembrane region" description="Helical" evidence="2">
    <location>
        <begin position="60"/>
        <end position="80"/>
    </location>
</feature>
<gene>
    <name evidence="3" type="ORF">SMD27_19850</name>
</gene>
<evidence type="ECO:0000313" key="3">
    <source>
        <dbReference type="EMBL" id="MDY0885107.1"/>
    </source>
</evidence>
<keyword evidence="4" id="KW-1185">Reference proteome</keyword>
<name>A0ABU5EFJ5_9PROT</name>
<dbReference type="RefSeq" id="WP_320510175.1">
    <property type="nucleotide sequence ID" value="NZ_JAXCLW010000007.1"/>
</dbReference>
<keyword evidence="2" id="KW-1133">Transmembrane helix</keyword>
<feature type="compositionally biased region" description="Basic and acidic residues" evidence="1">
    <location>
        <begin position="32"/>
        <end position="45"/>
    </location>
</feature>
<evidence type="ECO:0000313" key="4">
    <source>
        <dbReference type="Proteomes" id="UP001279642"/>
    </source>
</evidence>